<dbReference type="AlphaFoldDB" id="D2VPT8"/>
<dbReference type="VEuPathDB" id="AmoebaDB:NAEGRDRAFT_70983"/>
<dbReference type="InParanoid" id="D2VPT8"/>
<sequence>MLPHICKYSDPCALLFSPGKEDVIIHILLFITDDAKELERWRRVSKFWNELITCSNSSDHHHHAQTYQNYAQLLWKELYWKDFVVTQLERQWIEFKGSFERHEFHSEQFSEFSNNVVWKRRDLDWRFLYLHRDIFLGFYNGDVNELLWVSSLKNEWRRNLSESDKLNLAMLYYEIEGSKNIALEMERSIVNLLRHRKNAFHDFKLYKNYIQKGEDWKNHLEQCKYASTLYTRNIANYQSVYYVPHEKKLPLSTIINEIDYFYNHTVIESVRIDQDLAVKHHHSSISIKGLNGNICCLELRSQYSVNHSDFSLECTYPKIQEEYPQLAEAFEDETKICIFRRQKEPIFSMNNEEFTYDFSFITQTPYSPAEKSIFHCLIDYLGFEHLQIEHLIRMIQILAAPTRSSTCVFPFITMLHNWVKENANLSRYSCVEAFDNPSMLC</sequence>
<organism evidence="2">
    <name type="scientific">Naegleria gruberi</name>
    <name type="common">Amoeba</name>
    <dbReference type="NCBI Taxonomy" id="5762"/>
    <lineage>
        <taxon>Eukaryota</taxon>
        <taxon>Discoba</taxon>
        <taxon>Heterolobosea</taxon>
        <taxon>Tetramitia</taxon>
        <taxon>Eutetramitia</taxon>
        <taxon>Vahlkampfiidae</taxon>
        <taxon>Naegleria</taxon>
    </lineage>
</organism>
<evidence type="ECO:0000313" key="1">
    <source>
        <dbReference type="EMBL" id="EFC41263.1"/>
    </source>
</evidence>
<dbReference type="EMBL" id="GG738887">
    <property type="protein sequence ID" value="EFC41263.1"/>
    <property type="molecule type" value="Genomic_DNA"/>
</dbReference>
<gene>
    <name evidence="1" type="ORF">NAEGRDRAFT_70983</name>
</gene>
<dbReference type="RefSeq" id="XP_002674007.1">
    <property type="nucleotide sequence ID" value="XM_002673961.1"/>
</dbReference>
<dbReference type="KEGG" id="ngr:NAEGRDRAFT_70983"/>
<evidence type="ECO:0000313" key="2">
    <source>
        <dbReference type="Proteomes" id="UP000006671"/>
    </source>
</evidence>
<name>D2VPT8_NAEGR</name>
<reference evidence="1 2" key="1">
    <citation type="journal article" date="2010" name="Cell">
        <title>The genome of Naegleria gruberi illuminates early eukaryotic versatility.</title>
        <authorList>
            <person name="Fritz-Laylin L.K."/>
            <person name="Prochnik S.E."/>
            <person name="Ginger M.L."/>
            <person name="Dacks J.B."/>
            <person name="Carpenter M.L."/>
            <person name="Field M.C."/>
            <person name="Kuo A."/>
            <person name="Paredez A."/>
            <person name="Chapman J."/>
            <person name="Pham J."/>
            <person name="Shu S."/>
            <person name="Neupane R."/>
            <person name="Cipriano M."/>
            <person name="Mancuso J."/>
            <person name="Tu H."/>
            <person name="Salamov A."/>
            <person name="Lindquist E."/>
            <person name="Shapiro H."/>
            <person name="Lucas S."/>
            <person name="Grigoriev I.V."/>
            <person name="Cande W.Z."/>
            <person name="Fulton C."/>
            <person name="Rokhsar D.S."/>
            <person name="Dawson S.C."/>
        </authorList>
    </citation>
    <scope>NUCLEOTIDE SEQUENCE [LARGE SCALE GENOMIC DNA]</scope>
    <source>
        <strain evidence="1 2">NEG-M</strain>
    </source>
</reference>
<keyword evidence="2" id="KW-1185">Reference proteome</keyword>
<accession>D2VPT8</accession>
<dbReference type="GeneID" id="8851146"/>
<proteinExistence type="predicted"/>
<protein>
    <submittedName>
        <fullName evidence="1">Predicted protein</fullName>
    </submittedName>
</protein>
<dbReference type="Proteomes" id="UP000006671">
    <property type="component" value="Unassembled WGS sequence"/>
</dbReference>